<organism evidence="1 2">
    <name type="scientific">Physcomitrium patens</name>
    <name type="common">Spreading-leaved earth moss</name>
    <name type="synonym">Physcomitrella patens</name>
    <dbReference type="NCBI Taxonomy" id="3218"/>
    <lineage>
        <taxon>Eukaryota</taxon>
        <taxon>Viridiplantae</taxon>
        <taxon>Streptophyta</taxon>
        <taxon>Embryophyta</taxon>
        <taxon>Bryophyta</taxon>
        <taxon>Bryophytina</taxon>
        <taxon>Bryopsida</taxon>
        <taxon>Funariidae</taxon>
        <taxon>Funariales</taxon>
        <taxon>Funariaceae</taxon>
        <taxon>Physcomitrium</taxon>
    </lineage>
</organism>
<proteinExistence type="predicted"/>
<dbReference type="AlphaFoldDB" id="A0A7I4DD67"/>
<dbReference type="EnsemblPlants" id="Pp3c3_320V3.2">
    <property type="protein sequence ID" value="Pp3c3_320V3.2"/>
    <property type="gene ID" value="Pp3c3_320"/>
</dbReference>
<accession>A0A7I4DD67</accession>
<reference evidence="1 2" key="1">
    <citation type="journal article" date="2008" name="Science">
        <title>The Physcomitrella genome reveals evolutionary insights into the conquest of land by plants.</title>
        <authorList>
            <person name="Rensing S."/>
            <person name="Lang D."/>
            <person name="Zimmer A."/>
            <person name="Terry A."/>
            <person name="Salamov A."/>
            <person name="Shapiro H."/>
            <person name="Nishiyama T."/>
            <person name="Perroud P.-F."/>
            <person name="Lindquist E."/>
            <person name="Kamisugi Y."/>
            <person name="Tanahashi T."/>
            <person name="Sakakibara K."/>
            <person name="Fujita T."/>
            <person name="Oishi K."/>
            <person name="Shin-I T."/>
            <person name="Kuroki Y."/>
            <person name="Toyoda A."/>
            <person name="Suzuki Y."/>
            <person name="Hashimoto A."/>
            <person name="Yamaguchi K."/>
            <person name="Sugano A."/>
            <person name="Kohara Y."/>
            <person name="Fujiyama A."/>
            <person name="Anterola A."/>
            <person name="Aoki S."/>
            <person name="Ashton N."/>
            <person name="Barbazuk W.B."/>
            <person name="Barker E."/>
            <person name="Bennetzen J."/>
            <person name="Bezanilla M."/>
            <person name="Blankenship R."/>
            <person name="Cho S.H."/>
            <person name="Dutcher S."/>
            <person name="Estelle M."/>
            <person name="Fawcett J.A."/>
            <person name="Gundlach H."/>
            <person name="Hanada K."/>
            <person name="Heyl A."/>
            <person name="Hicks K.A."/>
            <person name="Hugh J."/>
            <person name="Lohr M."/>
            <person name="Mayer K."/>
            <person name="Melkozernov A."/>
            <person name="Murata T."/>
            <person name="Nelson D."/>
            <person name="Pils B."/>
            <person name="Prigge M."/>
            <person name="Reiss B."/>
            <person name="Renner T."/>
            <person name="Rombauts S."/>
            <person name="Rushton P."/>
            <person name="Sanderfoot A."/>
            <person name="Schween G."/>
            <person name="Shiu S.-H."/>
            <person name="Stueber K."/>
            <person name="Theodoulou F.L."/>
            <person name="Tu H."/>
            <person name="Van de Peer Y."/>
            <person name="Verrier P.J."/>
            <person name="Waters E."/>
            <person name="Wood A."/>
            <person name="Yang L."/>
            <person name="Cove D."/>
            <person name="Cuming A."/>
            <person name="Hasebe M."/>
            <person name="Lucas S."/>
            <person name="Mishler D.B."/>
            <person name="Reski R."/>
            <person name="Grigoriev I."/>
            <person name="Quatrano R.S."/>
            <person name="Boore J.L."/>
        </authorList>
    </citation>
    <scope>NUCLEOTIDE SEQUENCE [LARGE SCALE GENOMIC DNA]</scope>
    <source>
        <strain evidence="1 2">cv. Gransden 2004</strain>
    </source>
</reference>
<name>A0A7I4DD67_PHYPA</name>
<reference evidence="1 2" key="2">
    <citation type="journal article" date="2018" name="Plant J.">
        <title>The Physcomitrella patens chromosome-scale assembly reveals moss genome structure and evolution.</title>
        <authorList>
            <person name="Lang D."/>
            <person name="Ullrich K.K."/>
            <person name="Murat F."/>
            <person name="Fuchs J."/>
            <person name="Jenkins J."/>
            <person name="Haas F.B."/>
            <person name="Piednoel M."/>
            <person name="Gundlach H."/>
            <person name="Van Bel M."/>
            <person name="Meyberg R."/>
            <person name="Vives C."/>
            <person name="Morata J."/>
            <person name="Symeonidi A."/>
            <person name="Hiss M."/>
            <person name="Muchero W."/>
            <person name="Kamisugi Y."/>
            <person name="Saleh O."/>
            <person name="Blanc G."/>
            <person name="Decker E.L."/>
            <person name="van Gessel N."/>
            <person name="Grimwood J."/>
            <person name="Hayes R.D."/>
            <person name="Graham S.W."/>
            <person name="Gunter L.E."/>
            <person name="McDaniel S.F."/>
            <person name="Hoernstein S.N.W."/>
            <person name="Larsson A."/>
            <person name="Li F.W."/>
            <person name="Perroud P.F."/>
            <person name="Phillips J."/>
            <person name="Ranjan P."/>
            <person name="Rokshar D.S."/>
            <person name="Rothfels C.J."/>
            <person name="Schneider L."/>
            <person name="Shu S."/>
            <person name="Stevenson D.W."/>
            <person name="Thummler F."/>
            <person name="Tillich M."/>
            <person name="Villarreal Aguilar J.C."/>
            <person name="Widiez T."/>
            <person name="Wong G.K."/>
            <person name="Wymore A."/>
            <person name="Zhang Y."/>
            <person name="Zimmer A.D."/>
            <person name="Quatrano R.S."/>
            <person name="Mayer K.F.X."/>
            <person name="Goodstein D."/>
            <person name="Casacuberta J.M."/>
            <person name="Vandepoele K."/>
            <person name="Reski R."/>
            <person name="Cuming A.C."/>
            <person name="Tuskan G.A."/>
            <person name="Maumus F."/>
            <person name="Salse J."/>
            <person name="Schmutz J."/>
            <person name="Rensing S.A."/>
        </authorList>
    </citation>
    <scope>NUCLEOTIDE SEQUENCE [LARGE SCALE GENOMIC DNA]</scope>
    <source>
        <strain evidence="1 2">cv. Gransden 2004</strain>
    </source>
</reference>
<evidence type="ECO:0000313" key="2">
    <source>
        <dbReference type="Proteomes" id="UP000006727"/>
    </source>
</evidence>
<reference evidence="1" key="3">
    <citation type="submission" date="2020-12" db="UniProtKB">
        <authorList>
            <consortium name="EnsemblPlants"/>
        </authorList>
    </citation>
    <scope>IDENTIFICATION</scope>
</reference>
<keyword evidence="2" id="KW-1185">Reference proteome</keyword>
<sequence>MHVDLAVSQHPVPLVTGHHQLHPLPTRSYMLFAGFVWASLPGQSPGIINGLNFRNVGCLVLLLCIRQADLTQLTKAQLLLELADSTLFCSGSAWWSAPSQLKLDQMEAKTATKAKSEGL</sequence>
<dbReference type="Gramene" id="Pp3c3_320V3.2">
    <property type="protein sequence ID" value="Pp3c3_320V3.2"/>
    <property type="gene ID" value="Pp3c3_320"/>
</dbReference>
<dbReference type="InParanoid" id="A0A7I4DD67"/>
<protein>
    <submittedName>
        <fullName evidence="1">Uncharacterized protein</fullName>
    </submittedName>
</protein>
<dbReference type="Proteomes" id="UP000006727">
    <property type="component" value="Chromosome 3"/>
</dbReference>
<evidence type="ECO:0000313" key="1">
    <source>
        <dbReference type="EnsemblPlants" id="Pp3c3_320V3.2"/>
    </source>
</evidence>
<dbReference type="EMBL" id="ABEU02000003">
    <property type="status" value="NOT_ANNOTATED_CDS"/>
    <property type="molecule type" value="Genomic_DNA"/>
</dbReference>